<sequence>MKRFWIAVEDKVVNSLVRRTQGMAGDRQFLAVIILANIALFLIRAIIPLVLIVPLVCLWWLL</sequence>
<protein>
    <submittedName>
        <fullName evidence="2">Uncharacterized protein</fullName>
    </submittedName>
</protein>
<keyword evidence="1" id="KW-0812">Transmembrane</keyword>
<dbReference type="RefSeq" id="WP_165023866.1">
    <property type="nucleotide sequence ID" value="NZ_JAAKZF010000003.1"/>
</dbReference>
<comment type="caution">
    <text evidence="2">The sequence shown here is derived from an EMBL/GenBank/DDBJ whole genome shotgun (WGS) entry which is preliminary data.</text>
</comment>
<evidence type="ECO:0000313" key="2">
    <source>
        <dbReference type="EMBL" id="NGO50409.1"/>
    </source>
</evidence>
<evidence type="ECO:0000313" key="3">
    <source>
        <dbReference type="Proteomes" id="UP001642900"/>
    </source>
</evidence>
<dbReference type="EMBL" id="JAAKZF010000003">
    <property type="protein sequence ID" value="NGO50409.1"/>
    <property type="molecule type" value="Genomic_DNA"/>
</dbReference>
<keyword evidence="3" id="KW-1185">Reference proteome</keyword>
<dbReference type="Proteomes" id="UP001642900">
    <property type="component" value="Unassembled WGS sequence"/>
</dbReference>
<dbReference type="AlphaFoldDB" id="A0A6G4W731"/>
<name>A0A6G4W731_9HYPH</name>
<keyword evidence="1" id="KW-1133">Transmembrane helix</keyword>
<feature type="transmembrane region" description="Helical" evidence="1">
    <location>
        <begin position="29"/>
        <end position="61"/>
    </location>
</feature>
<gene>
    <name evidence="2" type="ORF">G6N73_04310</name>
</gene>
<accession>A0A6G4W731</accession>
<proteinExistence type="predicted"/>
<evidence type="ECO:0000256" key="1">
    <source>
        <dbReference type="SAM" id="Phobius"/>
    </source>
</evidence>
<organism evidence="2 3">
    <name type="scientific">Allomesorhizobium camelthorni</name>
    <dbReference type="NCBI Taxonomy" id="475069"/>
    <lineage>
        <taxon>Bacteria</taxon>
        <taxon>Pseudomonadati</taxon>
        <taxon>Pseudomonadota</taxon>
        <taxon>Alphaproteobacteria</taxon>
        <taxon>Hyphomicrobiales</taxon>
        <taxon>Phyllobacteriaceae</taxon>
        <taxon>Allomesorhizobium</taxon>
    </lineage>
</organism>
<keyword evidence="1" id="KW-0472">Membrane</keyword>
<reference evidence="2 3" key="1">
    <citation type="submission" date="2020-02" db="EMBL/GenBank/DDBJ databases">
        <title>Genome sequence of strain CCNWXJ40-4.</title>
        <authorList>
            <person name="Gao J."/>
            <person name="Sun J."/>
        </authorList>
    </citation>
    <scope>NUCLEOTIDE SEQUENCE [LARGE SCALE GENOMIC DNA]</scope>
    <source>
        <strain evidence="2 3">CCNWXJ 40-4</strain>
    </source>
</reference>